<reference evidence="2" key="1">
    <citation type="submission" date="2015-04" db="UniProtKB">
        <authorList>
            <consortium name="EnsemblPlants"/>
        </authorList>
    </citation>
    <scope>IDENTIFICATION</scope>
</reference>
<organism evidence="2">
    <name type="scientific">Oryza punctata</name>
    <name type="common">Red rice</name>
    <dbReference type="NCBI Taxonomy" id="4537"/>
    <lineage>
        <taxon>Eukaryota</taxon>
        <taxon>Viridiplantae</taxon>
        <taxon>Streptophyta</taxon>
        <taxon>Embryophyta</taxon>
        <taxon>Tracheophyta</taxon>
        <taxon>Spermatophyta</taxon>
        <taxon>Magnoliopsida</taxon>
        <taxon>Liliopsida</taxon>
        <taxon>Poales</taxon>
        <taxon>Poaceae</taxon>
        <taxon>BOP clade</taxon>
        <taxon>Oryzoideae</taxon>
        <taxon>Oryzeae</taxon>
        <taxon>Oryzinae</taxon>
        <taxon>Oryza</taxon>
    </lineage>
</organism>
<evidence type="ECO:0000313" key="3">
    <source>
        <dbReference type="Proteomes" id="UP000026962"/>
    </source>
</evidence>
<feature type="compositionally biased region" description="Polar residues" evidence="1">
    <location>
        <begin position="8"/>
        <end position="23"/>
    </location>
</feature>
<name>A0A0E0KT46_ORYPU</name>
<keyword evidence="3" id="KW-1185">Reference proteome</keyword>
<protein>
    <submittedName>
        <fullName evidence="2">Uncharacterized protein</fullName>
    </submittedName>
</protein>
<dbReference type="HOGENOM" id="CLU_167849_0_0_1"/>
<feature type="compositionally biased region" description="Basic and acidic residues" evidence="1">
    <location>
        <begin position="42"/>
        <end position="52"/>
    </location>
</feature>
<evidence type="ECO:0000313" key="2">
    <source>
        <dbReference type="EnsemblPlants" id="OPUNC04G17270.1"/>
    </source>
</evidence>
<proteinExistence type="predicted"/>
<accession>A0A0E0KT46</accession>
<evidence type="ECO:0000256" key="1">
    <source>
        <dbReference type="SAM" id="MobiDB-lite"/>
    </source>
</evidence>
<dbReference type="EnsemblPlants" id="OPUNC04G17270.1">
    <property type="protein sequence ID" value="OPUNC04G17270.1"/>
    <property type="gene ID" value="OPUNC04G17270"/>
</dbReference>
<dbReference type="AlphaFoldDB" id="A0A0E0KT46"/>
<reference evidence="2" key="2">
    <citation type="submission" date="2018-05" db="EMBL/GenBank/DDBJ databases">
        <title>OpunRS2 (Oryza punctata Reference Sequence Version 2).</title>
        <authorList>
            <person name="Zhang J."/>
            <person name="Kudrna D."/>
            <person name="Lee S."/>
            <person name="Talag J."/>
            <person name="Welchert J."/>
            <person name="Wing R.A."/>
        </authorList>
    </citation>
    <scope>NUCLEOTIDE SEQUENCE [LARGE SCALE GENOMIC DNA]</scope>
</reference>
<feature type="region of interest" description="Disordered" evidence="1">
    <location>
        <begin position="1"/>
        <end position="52"/>
    </location>
</feature>
<dbReference type="Gramene" id="OPUNC04G17270.1">
    <property type="protein sequence ID" value="OPUNC04G17270.1"/>
    <property type="gene ID" value="OPUNC04G17270"/>
</dbReference>
<dbReference type="Proteomes" id="UP000026962">
    <property type="component" value="Chromosome 4"/>
</dbReference>
<sequence length="87" mass="9675">MFIYNKSLGRSASFPSNARQSRQAPVAGRDQIPLSPPPSHRSGREEDGRVKERAKELKNLKGAVMKGVKVVGDSCKRAWNKVKSIKR</sequence>